<dbReference type="Gene3D" id="1.10.20.10">
    <property type="entry name" value="Histone, subunit A"/>
    <property type="match status" value="1"/>
</dbReference>
<protein>
    <recommendedName>
        <fullName evidence="3">Histone H2B</fullName>
    </recommendedName>
</protein>
<organism evidence="1 2">
    <name type="scientific">Trichonephila clavipes</name>
    <name type="common">Golden silk orbweaver</name>
    <name type="synonym">Nephila clavipes</name>
    <dbReference type="NCBI Taxonomy" id="2585209"/>
    <lineage>
        <taxon>Eukaryota</taxon>
        <taxon>Metazoa</taxon>
        <taxon>Ecdysozoa</taxon>
        <taxon>Arthropoda</taxon>
        <taxon>Chelicerata</taxon>
        <taxon>Arachnida</taxon>
        <taxon>Araneae</taxon>
        <taxon>Araneomorphae</taxon>
        <taxon>Entelegynae</taxon>
        <taxon>Araneoidea</taxon>
        <taxon>Nephilidae</taxon>
        <taxon>Trichonephila</taxon>
    </lineage>
</organism>
<gene>
    <name evidence="1" type="ORF">TNCV_1077111</name>
</gene>
<dbReference type="SUPFAM" id="SSF47113">
    <property type="entry name" value="Histone-fold"/>
    <property type="match status" value="1"/>
</dbReference>
<evidence type="ECO:0000313" key="2">
    <source>
        <dbReference type="Proteomes" id="UP000887159"/>
    </source>
</evidence>
<dbReference type="Proteomes" id="UP000887159">
    <property type="component" value="Unassembled WGS sequence"/>
</dbReference>
<name>A0A8X6RMS1_TRICX</name>
<dbReference type="InterPro" id="IPR009072">
    <property type="entry name" value="Histone-fold"/>
</dbReference>
<accession>A0A8X6RMS1</accession>
<dbReference type="AlphaFoldDB" id="A0A8X6RMS1"/>
<proteinExistence type="predicted"/>
<comment type="caution">
    <text evidence="1">The sequence shown here is derived from an EMBL/GenBank/DDBJ whole genome shotgun (WGS) entry which is preliminary data.</text>
</comment>
<dbReference type="GO" id="GO:0046982">
    <property type="term" value="F:protein heterodimerization activity"/>
    <property type="evidence" value="ECO:0007669"/>
    <property type="project" value="InterPro"/>
</dbReference>
<evidence type="ECO:0008006" key="3">
    <source>
        <dbReference type="Google" id="ProtNLM"/>
    </source>
</evidence>
<keyword evidence="2" id="KW-1185">Reference proteome</keyword>
<evidence type="ECO:0000313" key="1">
    <source>
        <dbReference type="EMBL" id="GFX97340.1"/>
    </source>
</evidence>
<dbReference type="EMBL" id="BMAU01021197">
    <property type="protein sequence ID" value="GFX97340.1"/>
    <property type="molecule type" value="Genomic_DNA"/>
</dbReference>
<reference evidence="1" key="1">
    <citation type="submission" date="2020-08" db="EMBL/GenBank/DDBJ databases">
        <title>Multicomponent nature underlies the extraordinary mechanical properties of spider dragline silk.</title>
        <authorList>
            <person name="Kono N."/>
            <person name="Nakamura H."/>
            <person name="Mori M."/>
            <person name="Yoshida Y."/>
            <person name="Ohtoshi R."/>
            <person name="Malay A.D."/>
            <person name="Moran D.A.P."/>
            <person name="Tomita M."/>
            <person name="Numata K."/>
            <person name="Arakawa K."/>
        </authorList>
    </citation>
    <scope>NUCLEOTIDE SEQUENCE</scope>
</reference>
<sequence length="155" mass="17343">MSCRVLKYTPQLRGKKKTESKSLDAPKEFIRCAPNLLELIDPLAKADLDAKKMVGDILNQMCVQVIHKSCELSEKNKKDGILGPQDVIGALKDCMGPNMAMHAIAEGTRNVLRYTSGRSLYKSTDFVYKKRKQNLKQNEAFDAVIAELKQKNGSK</sequence>